<organism evidence="1 2">
    <name type="scientific">Planomonospora corallina</name>
    <dbReference type="NCBI Taxonomy" id="1806052"/>
    <lineage>
        <taxon>Bacteria</taxon>
        <taxon>Bacillati</taxon>
        <taxon>Actinomycetota</taxon>
        <taxon>Actinomycetes</taxon>
        <taxon>Streptosporangiales</taxon>
        <taxon>Streptosporangiaceae</taxon>
        <taxon>Planomonospora</taxon>
    </lineage>
</organism>
<comment type="caution">
    <text evidence="1">The sequence shown here is derived from an EMBL/GenBank/DDBJ whole genome shotgun (WGS) entry which is preliminary data.</text>
</comment>
<reference evidence="2" key="1">
    <citation type="journal article" date="2019" name="Int. J. Syst. Evol. Microbiol.">
        <title>The Global Catalogue of Microorganisms (GCM) 10K type strain sequencing project: providing services to taxonomists for standard genome sequencing and annotation.</title>
        <authorList>
            <consortium name="The Broad Institute Genomics Platform"/>
            <consortium name="The Broad Institute Genome Sequencing Center for Infectious Disease"/>
            <person name="Wu L."/>
            <person name="Ma J."/>
        </authorList>
    </citation>
    <scope>NUCLEOTIDE SEQUENCE [LARGE SCALE GENOMIC DNA]</scope>
    <source>
        <strain evidence="2">TBRC 4489</strain>
    </source>
</reference>
<evidence type="ECO:0000313" key="2">
    <source>
        <dbReference type="Proteomes" id="UP001595850"/>
    </source>
</evidence>
<keyword evidence="2" id="KW-1185">Reference proteome</keyword>
<dbReference type="Proteomes" id="UP001595850">
    <property type="component" value="Unassembled WGS sequence"/>
</dbReference>
<gene>
    <name evidence="1" type="ORF">ACFOWE_29020</name>
</gene>
<name>A0ABV8IDZ9_9ACTN</name>
<protein>
    <recommendedName>
        <fullName evidence="3">DUF4829 domain-containing protein</fullName>
    </recommendedName>
</protein>
<dbReference type="RefSeq" id="WP_377293409.1">
    <property type="nucleotide sequence ID" value="NZ_JBHSBM010000042.1"/>
</dbReference>
<dbReference type="EMBL" id="JBHSBM010000042">
    <property type="protein sequence ID" value="MFC4062361.1"/>
    <property type="molecule type" value="Genomic_DNA"/>
</dbReference>
<accession>A0ABV8IDZ9</accession>
<sequence>MKAYVAAINAHDTAAGQELSTPYFAEQKENVVDSLFEDAKLSEVVVHAPDPMPGYESPDGKRYREAVYVSVSFTLRHSDEGSMPNGPTAWGHMLVRDDSGRPWRINGDGIH</sequence>
<proteinExistence type="predicted"/>
<evidence type="ECO:0008006" key="3">
    <source>
        <dbReference type="Google" id="ProtNLM"/>
    </source>
</evidence>
<evidence type="ECO:0000313" key="1">
    <source>
        <dbReference type="EMBL" id="MFC4062361.1"/>
    </source>
</evidence>